<dbReference type="InterPro" id="IPR021109">
    <property type="entry name" value="Peptidase_aspartic_dom_sf"/>
</dbReference>
<dbReference type="CDD" id="cd00303">
    <property type="entry name" value="retropepsin_like"/>
    <property type="match status" value="1"/>
</dbReference>
<reference evidence="3" key="2">
    <citation type="submission" date="2015-01" db="EMBL/GenBank/DDBJ databases">
        <title>Evolutionary Origins and Diversification of the Mycorrhizal Mutualists.</title>
        <authorList>
            <consortium name="DOE Joint Genome Institute"/>
            <consortium name="Mycorrhizal Genomics Consortium"/>
            <person name="Kohler A."/>
            <person name="Kuo A."/>
            <person name="Nagy L.G."/>
            <person name="Floudas D."/>
            <person name="Copeland A."/>
            <person name="Barry K.W."/>
            <person name="Cichocki N."/>
            <person name="Veneault-Fourrey C."/>
            <person name="LaButti K."/>
            <person name="Lindquist E.A."/>
            <person name="Lipzen A."/>
            <person name="Lundell T."/>
            <person name="Morin E."/>
            <person name="Murat C."/>
            <person name="Riley R."/>
            <person name="Ohm R."/>
            <person name="Sun H."/>
            <person name="Tunlid A."/>
            <person name="Henrissat B."/>
            <person name="Grigoriev I.V."/>
            <person name="Hibbett D.S."/>
            <person name="Martin F."/>
        </authorList>
    </citation>
    <scope>NUCLEOTIDE SEQUENCE [LARGE SCALE GENOMIC DNA]</scope>
    <source>
        <strain evidence="3">Marx 270</strain>
    </source>
</reference>
<name>A0A0C3JAG0_PISTI</name>
<accession>A0A0C3JAG0</accession>
<protein>
    <submittedName>
        <fullName evidence="2">Uncharacterized protein</fullName>
    </submittedName>
</protein>
<keyword evidence="3" id="KW-1185">Reference proteome</keyword>
<organism evidence="2 3">
    <name type="scientific">Pisolithus tinctorius Marx 270</name>
    <dbReference type="NCBI Taxonomy" id="870435"/>
    <lineage>
        <taxon>Eukaryota</taxon>
        <taxon>Fungi</taxon>
        <taxon>Dikarya</taxon>
        <taxon>Basidiomycota</taxon>
        <taxon>Agaricomycotina</taxon>
        <taxon>Agaricomycetes</taxon>
        <taxon>Agaricomycetidae</taxon>
        <taxon>Boletales</taxon>
        <taxon>Sclerodermatineae</taxon>
        <taxon>Pisolithaceae</taxon>
        <taxon>Pisolithus</taxon>
    </lineage>
</organism>
<reference evidence="2 3" key="1">
    <citation type="submission" date="2014-04" db="EMBL/GenBank/DDBJ databases">
        <authorList>
            <consortium name="DOE Joint Genome Institute"/>
            <person name="Kuo A."/>
            <person name="Kohler A."/>
            <person name="Costa M.D."/>
            <person name="Nagy L.G."/>
            <person name="Floudas D."/>
            <person name="Copeland A."/>
            <person name="Barry K.W."/>
            <person name="Cichocki N."/>
            <person name="Veneault-Fourrey C."/>
            <person name="LaButti K."/>
            <person name="Lindquist E.A."/>
            <person name="Lipzen A."/>
            <person name="Lundell T."/>
            <person name="Morin E."/>
            <person name="Murat C."/>
            <person name="Sun H."/>
            <person name="Tunlid A."/>
            <person name="Henrissat B."/>
            <person name="Grigoriev I.V."/>
            <person name="Hibbett D.S."/>
            <person name="Martin F."/>
            <person name="Nordberg H.P."/>
            <person name="Cantor M.N."/>
            <person name="Hua S.X."/>
        </authorList>
    </citation>
    <scope>NUCLEOTIDE SEQUENCE [LARGE SCALE GENOMIC DNA]</scope>
    <source>
        <strain evidence="2 3">Marx 270</strain>
    </source>
</reference>
<dbReference type="Gene3D" id="2.40.70.10">
    <property type="entry name" value="Acid Proteases"/>
    <property type="match status" value="1"/>
</dbReference>
<feature type="non-terminal residue" evidence="2">
    <location>
        <position position="1"/>
    </location>
</feature>
<proteinExistence type="predicted"/>
<sequence length="174" mass="18955">LVDSSSMHCFIDNQFANQHSFTPYSLFDGMSTFTITQAVDVNIHFMSSNVTLVTLYLAPLDSECKIVLRHDWLTYYNPLIDWVLGSLTFWTPTQGMPTLSTPPVSLLSTSLPDSSPSDQPSLSPSVPVSDPPAHTPLKAPLVSLINAAAFVCACKLKGSVQFQLQLHPSDSAQV</sequence>
<feature type="region of interest" description="Disordered" evidence="1">
    <location>
        <begin position="107"/>
        <end position="130"/>
    </location>
</feature>
<dbReference type="HOGENOM" id="CLU_131876_0_0_1"/>
<feature type="compositionally biased region" description="Low complexity" evidence="1">
    <location>
        <begin position="107"/>
        <end position="128"/>
    </location>
</feature>
<dbReference type="AlphaFoldDB" id="A0A0C3JAG0"/>
<evidence type="ECO:0000313" key="3">
    <source>
        <dbReference type="Proteomes" id="UP000054217"/>
    </source>
</evidence>
<evidence type="ECO:0000313" key="2">
    <source>
        <dbReference type="EMBL" id="KIN94661.1"/>
    </source>
</evidence>
<evidence type="ECO:0000256" key="1">
    <source>
        <dbReference type="SAM" id="MobiDB-lite"/>
    </source>
</evidence>
<dbReference type="EMBL" id="KN832090">
    <property type="protein sequence ID" value="KIN94661.1"/>
    <property type="molecule type" value="Genomic_DNA"/>
</dbReference>
<dbReference type="InParanoid" id="A0A0C3JAG0"/>
<gene>
    <name evidence="2" type="ORF">M404DRAFT_167743</name>
</gene>
<dbReference type="OrthoDB" id="2684341at2759"/>
<dbReference type="Proteomes" id="UP000054217">
    <property type="component" value="Unassembled WGS sequence"/>
</dbReference>